<dbReference type="GO" id="GO:0003676">
    <property type="term" value="F:nucleic acid binding"/>
    <property type="evidence" value="ECO:0007669"/>
    <property type="project" value="InterPro"/>
</dbReference>
<accession>A0AAU9TFP6</accession>
<dbReference type="AlphaFoldDB" id="A0AAU9TFP6"/>
<evidence type="ECO:0000313" key="1">
    <source>
        <dbReference type="EMBL" id="CAH2084897.1"/>
    </source>
</evidence>
<sequence>MYLLKSYTFFSQFSPNFIIVSTSLRNHFLTSVNIKTELNEMRRVNVSSRTIRLKEAAITPFRPVNGPKLSAAYRQACLRFAREDLNWTEEQWASILFKDERKTCLNGADGRRRVYRRRGERYAQVCIEERLPFGGGSCMVWGFISMIEKNNVYFSNAPILNY</sequence>
<dbReference type="Proteomes" id="UP001153954">
    <property type="component" value="Unassembled WGS sequence"/>
</dbReference>
<dbReference type="EMBL" id="CAKOGL010000003">
    <property type="protein sequence ID" value="CAH2084897.1"/>
    <property type="molecule type" value="Genomic_DNA"/>
</dbReference>
<dbReference type="InterPro" id="IPR036397">
    <property type="entry name" value="RNaseH_sf"/>
</dbReference>
<dbReference type="Gene3D" id="3.30.420.10">
    <property type="entry name" value="Ribonuclease H-like superfamily/Ribonuclease H"/>
    <property type="match status" value="1"/>
</dbReference>
<protein>
    <submittedName>
        <fullName evidence="1">Uncharacterized protein</fullName>
    </submittedName>
</protein>
<proteinExistence type="predicted"/>
<name>A0AAU9TFP6_EUPED</name>
<evidence type="ECO:0000313" key="2">
    <source>
        <dbReference type="Proteomes" id="UP001153954"/>
    </source>
</evidence>
<organism evidence="1 2">
    <name type="scientific">Euphydryas editha</name>
    <name type="common">Edith's checkerspot</name>
    <dbReference type="NCBI Taxonomy" id="104508"/>
    <lineage>
        <taxon>Eukaryota</taxon>
        <taxon>Metazoa</taxon>
        <taxon>Ecdysozoa</taxon>
        <taxon>Arthropoda</taxon>
        <taxon>Hexapoda</taxon>
        <taxon>Insecta</taxon>
        <taxon>Pterygota</taxon>
        <taxon>Neoptera</taxon>
        <taxon>Endopterygota</taxon>
        <taxon>Lepidoptera</taxon>
        <taxon>Glossata</taxon>
        <taxon>Ditrysia</taxon>
        <taxon>Papilionoidea</taxon>
        <taxon>Nymphalidae</taxon>
        <taxon>Nymphalinae</taxon>
        <taxon>Euphydryas</taxon>
    </lineage>
</organism>
<gene>
    <name evidence="1" type="ORF">EEDITHA_LOCUS1427</name>
</gene>
<comment type="caution">
    <text evidence="1">The sequence shown here is derived from an EMBL/GenBank/DDBJ whole genome shotgun (WGS) entry which is preliminary data.</text>
</comment>
<reference evidence="1" key="1">
    <citation type="submission" date="2022-03" db="EMBL/GenBank/DDBJ databases">
        <authorList>
            <person name="Tunstrom K."/>
        </authorList>
    </citation>
    <scope>NUCLEOTIDE SEQUENCE</scope>
</reference>
<keyword evidence="2" id="KW-1185">Reference proteome</keyword>